<dbReference type="PROSITE" id="PS00893">
    <property type="entry name" value="NUDIX_BOX"/>
    <property type="match status" value="1"/>
</dbReference>
<dbReference type="EC" id="3.6.1.22" evidence="4"/>
<name>A0A645B6M2_9ZZZZ</name>
<evidence type="ECO:0000313" key="4">
    <source>
        <dbReference type="EMBL" id="MPM61085.1"/>
    </source>
</evidence>
<evidence type="ECO:0000259" key="3">
    <source>
        <dbReference type="PROSITE" id="PS51462"/>
    </source>
</evidence>
<dbReference type="PROSITE" id="PS51462">
    <property type="entry name" value="NUDIX"/>
    <property type="match status" value="1"/>
</dbReference>
<comment type="caution">
    <text evidence="4">The sequence shown here is derived from an EMBL/GenBank/DDBJ whole genome shotgun (WGS) entry which is preliminary data.</text>
</comment>
<dbReference type="GO" id="GO:0016747">
    <property type="term" value="F:acyltransferase activity, transferring groups other than amino-acyl groups"/>
    <property type="evidence" value="ECO:0007669"/>
    <property type="project" value="InterPro"/>
</dbReference>
<dbReference type="PROSITE" id="PS51186">
    <property type="entry name" value="GNAT"/>
    <property type="match status" value="1"/>
</dbReference>
<dbReference type="AlphaFoldDB" id="A0A645B6M2"/>
<gene>
    <name evidence="4" type="primary">nudC_17</name>
    <name evidence="4" type="ORF">SDC9_107939</name>
</gene>
<dbReference type="InterPro" id="IPR000086">
    <property type="entry name" value="NUDIX_hydrolase_dom"/>
</dbReference>
<accession>A0A645B6M2</accession>
<protein>
    <submittedName>
        <fullName evidence="4">NADH pyrophosphatase</fullName>
        <ecNumber evidence="4">3.6.1.22</ecNumber>
    </submittedName>
</protein>
<evidence type="ECO:0000259" key="2">
    <source>
        <dbReference type="PROSITE" id="PS51186"/>
    </source>
</evidence>
<dbReference type="InterPro" id="IPR015797">
    <property type="entry name" value="NUDIX_hydrolase-like_dom_sf"/>
</dbReference>
<dbReference type="Pfam" id="PF13302">
    <property type="entry name" value="Acetyltransf_3"/>
    <property type="match status" value="1"/>
</dbReference>
<dbReference type="GO" id="GO:0016787">
    <property type="term" value="F:hydrolase activity"/>
    <property type="evidence" value="ECO:0007669"/>
    <property type="project" value="UniProtKB-KW"/>
</dbReference>
<feature type="domain" description="N-acetyltransferase" evidence="2">
    <location>
        <begin position="21"/>
        <end position="173"/>
    </location>
</feature>
<dbReference type="PRINTS" id="PR00502">
    <property type="entry name" value="NUDIXFAMILY"/>
</dbReference>
<dbReference type="SUPFAM" id="SSF55729">
    <property type="entry name" value="Acyl-CoA N-acyltransferases (Nat)"/>
    <property type="match status" value="1"/>
</dbReference>
<dbReference type="PANTHER" id="PTHR43792">
    <property type="entry name" value="GNAT FAMILY, PUTATIVE (AFU_ORTHOLOGUE AFUA_3G00765)-RELATED-RELATED"/>
    <property type="match status" value="1"/>
</dbReference>
<dbReference type="InterPro" id="IPR000182">
    <property type="entry name" value="GNAT_dom"/>
</dbReference>
<organism evidence="4">
    <name type="scientific">bioreactor metagenome</name>
    <dbReference type="NCBI Taxonomy" id="1076179"/>
    <lineage>
        <taxon>unclassified sequences</taxon>
        <taxon>metagenomes</taxon>
        <taxon>ecological metagenomes</taxon>
    </lineage>
</organism>
<proteinExistence type="predicted"/>
<dbReference type="Pfam" id="PF00293">
    <property type="entry name" value="NUDIX"/>
    <property type="match status" value="1"/>
</dbReference>
<feature type="domain" description="Nudix hydrolase" evidence="3">
    <location>
        <begin position="169"/>
        <end position="297"/>
    </location>
</feature>
<dbReference type="Gene3D" id="3.90.79.10">
    <property type="entry name" value="Nucleoside Triphosphate Pyrophosphohydrolase"/>
    <property type="match status" value="1"/>
</dbReference>
<dbReference type="InterPro" id="IPR020084">
    <property type="entry name" value="NUDIX_hydrolase_CS"/>
</dbReference>
<dbReference type="InterPro" id="IPR051531">
    <property type="entry name" value="N-acetyltransferase"/>
</dbReference>
<dbReference type="InterPro" id="IPR020476">
    <property type="entry name" value="Nudix_hydrolase"/>
</dbReference>
<dbReference type="PANTHER" id="PTHR43792:SF13">
    <property type="entry name" value="ACETYLTRANSFERASE"/>
    <property type="match status" value="1"/>
</dbReference>
<sequence>MFSINTERLKIFPLDKANLQLSISDFSKVEGALGLTISGKKLSDRETKVYKIRLEAVESNQINYSWNTVWVIALKDINRFIGTSMIKNYPDEKGEVIIGYSIKKAYRGKGFMTEALNGLIKWMFLNTEVKAVVADTLKDNIPSQRVLQKIGMINYFEDEECLWWRLTMKRNRAFSAIIHDGKIAMVKHERSDNSFWTLPGGGVEEGEGLEDAAIREAEEEVNLKITIIRYLFSTEYTKGTEYCFLAIPTKGCELKLGCDPELEDHEQILKEAAWIDINEVREDKQVSKVLETLTDEEKKAFNIVL</sequence>
<keyword evidence="1 4" id="KW-0378">Hydrolase</keyword>
<dbReference type="SUPFAM" id="SSF55811">
    <property type="entry name" value="Nudix"/>
    <property type="match status" value="1"/>
</dbReference>
<dbReference type="EMBL" id="VSSQ01018143">
    <property type="protein sequence ID" value="MPM61085.1"/>
    <property type="molecule type" value="Genomic_DNA"/>
</dbReference>
<dbReference type="InterPro" id="IPR016181">
    <property type="entry name" value="Acyl_CoA_acyltransferase"/>
</dbReference>
<reference evidence="4" key="1">
    <citation type="submission" date="2019-08" db="EMBL/GenBank/DDBJ databases">
        <authorList>
            <person name="Kucharzyk K."/>
            <person name="Murdoch R.W."/>
            <person name="Higgins S."/>
            <person name="Loffler F."/>
        </authorList>
    </citation>
    <scope>NUCLEOTIDE SEQUENCE</scope>
</reference>
<evidence type="ECO:0000256" key="1">
    <source>
        <dbReference type="ARBA" id="ARBA00022801"/>
    </source>
</evidence>
<dbReference type="Gene3D" id="3.40.630.30">
    <property type="match status" value="1"/>
</dbReference>